<protein>
    <recommendedName>
        <fullName evidence="5">Acid phosphatase</fullName>
    </recommendedName>
</protein>
<dbReference type="PANTHER" id="PTHR10161:SF14">
    <property type="entry name" value="TARTRATE-RESISTANT ACID PHOSPHATASE TYPE 5"/>
    <property type="match status" value="1"/>
</dbReference>
<reference evidence="3" key="1">
    <citation type="journal article" date="2018" name="DNA Res.">
        <title>Multiple hybrid de novo genome assembly of finger millet, an orphan allotetraploid crop.</title>
        <authorList>
            <person name="Hatakeyama M."/>
            <person name="Aluri S."/>
            <person name="Balachadran M.T."/>
            <person name="Sivarajan S.R."/>
            <person name="Patrignani A."/>
            <person name="Gruter S."/>
            <person name="Poveda L."/>
            <person name="Shimizu-Inatsugi R."/>
            <person name="Baeten J."/>
            <person name="Francoijs K.J."/>
            <person name="Nataraja K.N."/>
            <person name="Reddy Y.A.N."/>
            <person name="Phadnis S."/>
            <person name="Ravikumar R.L."/>
            <person name="Schlapbach R."/>
            <person name="Sreeman S.M."/>
            <person name="Shimizu K.K."/>
        </authorList>
    </citation>
    <scope>NUCLEOTIDE SEQUENCE</scope>
</reference>
<reference evidence="3" key="2">
    <citation type="submission" date="2021-12" db="EMBL/GenBank/DDBJ databases">
        <title>Resequencing data analysis of finger millet.</title>
        <authorList>
            <person name="Hatakeyama M."/>
            <person name="Aluri S."/>
            <person name="Balachadran M.T."/>
            <person name="Sivarajan S.R."/>
            <person name="Poveda L."/>
            <person name="Shimizu-Inatsugi R."/>
            <person name="Schlapbach R."/>
            <person name="Sreeman S.M."/>
            <person name="Shimizu K.K."/>
        </authorList>
    </citation>
    <scope>NUCLEOTIDE SEQUENCE</scope>
</reference>
<evidence type="ECO:0000313" key="4">
    <source>
        <dbReference type="Proteomes" id="UP001054889"/>
    </source>
</evidence>
<comment type="caution">
    <text evidence="3">The sequence shown here is derived from an EMBL/GenBank/DDBJ whole genome shotgun (WGS) entry which is preliminary data.</text>
</comment>
<dbReference type="EMBL" id="BQKI01000011">
    <property type="protein sequence ID" value="GJN04655.1"/>
    <property type="molecule type" value="Genomic_DNA"/>
</dbReference>
<dbReference type="AlphaFoldDB" id="A0AAV5D2H0"/>
<proteinExistence type="predicted"/>
<keyword evidence="2" id="KW-0378">Hydrolase</keyword>
<dbReference type="GO" id="GO:0016787">
    <property type="term" value="F:hydrolase activity"/>
    <property type="evidence" value="ECO:0007669"/>
    <property type="project" value="UniProtKB-KW"/>
</dbReference>
<accession>A0AAV5D2H0</accession>
<dbReference type="InterPro" id="IPR029052">
    <property type="entry name" value="Metallo-depent_PP-like"/>
</dbReference>
<name>A0AAV5D2H0_ELECO</name>
<keyword evidence="1" id="KW-0732">Signal</keyword>
<dbReference type="PANTHER" id="PTHR10161">
    <property type="entry name" value="TARTRATE-RESISTANT ACID PHOSPHATASE TYPE 5"/>
    <property type="match status" value="1"/>
</dbReference>
<dbReference type="InterPro" id="IPR051558">
    <property type="entry name" value="Metallophosphoesterase_PAP"/>
</dbReference>
<gene>
    <name evidence="3" type="primary">ga22220</name>
    <name evidence="3" type="ORF">PR202_ga22220</name>
</gene>
<dbReference type="Proteomes" id="UP001054889">
    <property type="component" value="Unassembled WGS sequence"/>
</dbReference>
<evidence type="ECO:0000313" key="3">
    <source>
        <dbReference type="EMBL" id="GJN04655.1"/>
    </source>
</evidence>
<organism evidence="3 4">
    <name type="scientific">Eleusine coracana subsp. coracana</name>
    <dbReference type="NCBI Taxonomy" id="191504"/>
    <lineage>
        <taxon>Eukaryota</taxon>
        <taxon>Viridiplantae</taxon>
        <taxon>Streptophyta</taxon>
        <taxon>Embryophyta</taxon>
        <taxon>Tracheophyta</taxon>
        <taxon>Spermatophyta</taxon>
        <taxon>Magnoliopsida</taxon>
        <taxon>Liliopsida</taxon>
        <taxon>Poales</taxon>
        <taxon>Poaceae</taxon>
        <taxon>PACMAD clade</taxon>
        <taxon>Chloridoideae</taxon>
        <taxon>Cynodonteae</taxon>
        <taxon>Eleusininae</taxon>
        <taxon>Eleusine</taxon>
    </lineage>
</organism>
<keyword evidence="4" id="KW-1185">Reference proteome</keyword>
<evidence type="ECO:0000256" key="1">
    <source>
        <dbReference type="ARBA" id="ARBA00022729"/>
    </source>
</evidence>
<evidence type="ECO:0008006" key="5">
    <source>
        <dbReference type="Google" id="ProtNLM"/>
    </source>
</evidence>
<evidence type="ECO:0000256" key="2">
    <source>
        <dbReference type="ARBA" id="ARBA00022801"/>
    </source>
</evidence>
<dbReference type="Gene3D" id="3.60.21.10">
    <property type="match status" value="1"/>
</dbReference>
<sequence>MEDCCRAPSDPDVSEHGDTQELLEQLLPILKANEVDLYINGHDHCLEHISSRDSPLQYLTSGAGSKAWRGSFTPNSDKLEFFYDGQGFMSLRLSKAELHLTFYDVTGNVLHSWSHTKPMR</sequence>
<dbReference type="SUPFAM" id="SSF56300">
    <property type="entry name" value="Metallo-dependent phosphatases"/>
    <property type="match status" value="1"/>
</dbReference>